<organism evidence="1 2">
    <name type="scientific">Actinophytocola xinjiangensis</name>
    <dbReference type="NCBI Taxonomy" id="485602"/>
    <lineage>
        <taxon>Bacteria</taxon>
        <taxon>Bacillati</taxon>
        <taxon>Actinomycetota</taxon>
        <taxon>Actinomycetes</taxon>
        <taxon>Pseudonocardiales</taxon>
        <taxon>Pseudonocardiaceae</taxon>
    </lineage>
</organism>
<proteinExistence type="predicted"/>
<comment type="caution">
    <text evidence="1">The sequence shown here is derived from an EMBL/GenBank/DDBJ whole genome shotgun (WGS) entry which is preliminary data.</text>
</comment>
<sequence>MSTECGGTIVHARLDFAEHEELDAVSAVAFIAFLLMRDWRNLRRRPTFHRLGLALLALNEQLERDRAAAQAQIRDLIGQYVDGQPMVRAGDRVVEPLFTAAEIASAFTNITLPNAAVRDRAKPVIAALVRRAERWRLRGALRWHHALPEAEDASTVDSLIALSTVHRGDALSYVTRALLADIEDFTRNHPPARSGCDCLIPPGAATGHHDHVWLLMLDHVESAVGDQVLQALATARQRRAGEEDGPAPDPLLVVAAAGRWRPAWGQWWREPWRTGAGDREPIPLFSSAERAQWLRHARQPVAPRTNPARAWYPVWLDSVPVDRLLGSDAGTELGVVVSRLASGHPGAAGDILTQTDASRTAAGDDQPAPTVLDARDDAGIPLWRRAVPGLLPDGGPWPTVPPPVVVAARLSEPGRAGDDLPAHRFPDAVQTLRELRGALWVSTFAARPSPLWPIGRGDEEHPATLHPWLSRSLLAGLAAEGADAWVDLFAGVYEIEPDPSRTLFRDLAQGRFGDVVKELAGLFDTVDHRAWVRALDDATSAPCRLPHTEPFAVSYRRLAPDHVPGRTALESAVTSVTALLWLYRDPLSVPGPLHGDVAKVPWHKQVRLGFEKLAHVSARSEVSALEEAASQFETLT</sequence>
<gene>
    <name evidence="1" type="ORF">BLA60_08040</name>
</gene>
<evidence type="ECO:0000313" key="2">
    <source>
        <dbReference type="Proteomes" id="UP000185696"/>
    </source>
</evidence>
<protein>
    <submittedName>
        <fullName evidence="1">Uncharacterized protein</fullName>
    </submittedName>
</protein>
<dbReference type="AlphaFoldDB" id="A0A7Z0WNW0"/>
<dbReference type="EMBL" id="MSIF01000003">
    <property type="protein sequence ID" value="OLF11975.1"/>
    <property type="molecule type" value="Genomic_DNA"/>
</dbReference>
<reference evidence="1 2" key="1">
    <citation type="submission" date="2016-12" db="EMBL/GenBank/DDBJ databases">
        <title>The draft genome sequence of Actinophytocola xinjiangensis.</title>
        <authorList>
            <person name="Wang W."/>
            <person name="Yuan L."/>
        </authorList>
    </citation>
    <scope>NUCLEOTIDE SEQUENCE [LARGE SCALE GENOMIC DNA]</scope>
    <source>
        <strain evidence="1 2">CGMCC 4.4663</strain>
    </source>
</reference>
<keyword evidence="2" id="KW-1185">Reference proteome</keyword>
<dbReference type="RefSeq" id="WP_075132163.1">
    <property type="nucleotide sequence ID" value="NZ_MSIF01000003.1"/>
</dbReference>
<dbReference type="Proteomes" id="UP000185696">
    <property type="component" value="Unassembled WGS sequence"/>
</dbReference>
<evidence type="ECO:0000313" key="1">
    <source>
        <dbReference type="EMBL" id="OLF11975.1"/>
    </source>
</evidence>
<dbReference type="OrthoDB" id="3512096at2"/>
<accession>A0A7Z0WNW0</accession>
<name>A0A7Z0WNW0_9PSEU</name>